<dbReference type="Proteomes" id="UP000887013">
    <property type="component" value="Unassembled WGS sequence"/>
</dbReference>
<dbReference type="SUPFAM" id="SSF48264">
    <property type="entry name" value="Cytochrome P450"/>
    <property type="match status" value="1"/>
</dbReference>
<keyword evidence="9" id="KW-0503">Monooxygenase</keyword>
<keyword evidence="6" id="KW-0256">Endoplasmic reticulum</keyword>
<dbReference type="InterPro" id="IPR002402">
    <property type="entry name" value="Cyt_P450_E_grp-II"/>
</dbReference>
<evidence type="ECO:0000256" key="6">
    <source>
        <dbReference type="ARBA" id="ARBA00022824"/>
    </source>
</evidence>
<dbReference type="GO" id="GO:0020037">
    <property type="term" value="F:heme binding"/>
    <property type="evidence" value="ECO:0007669"/>
    <property type="project" value="InterPro"/>
</dbReference>
<dbReference type="Gene3D" id="1.10.630.10">
    <property type="entry name" value="Cytochrome P450"/>
    <property type="match status" value="1"/>
</dbReference>
<organism evidence="11 12">
    <name type="scientific">Nephila pilipes</name>
    <name type="common">Giant wood spider</name>
    <name type="synonym">Nephila maculata</name>
    <dbReference type="NCBI Taxonomy" id="299642"/>
    <lineage>
        <taxon>Eukaryota</taxon>
        <taxon>Metazoa</taxon>
        <taxon>Ecdysozoa</taxon>
        <taxon>Arthropoda</taxon>
        <taxon>Chelicerata</taxon>
        <taxon>Arachnida</taxon>
        <taxon>Araneae</taxon>
        <taxon>Araneomorphae</taxon>
        <taxon>Entelegynae</taxon>
        <taxon>Araneoidea</taxon>
        <taxon>Nephilidae</taxon>
        <taxon>Nephila</taxon>
    </lineage>
</organism>
<evidence type="ECO:0000313" key="12">
    <source>
        <dbReference type="Proteomes" id="UP000887013"/>
    </source>
</evidence>
<keyword evidence="7" id="KW-0560">Oxidoreductase</keyword>
<dbReference type="OrthoDB" id="6427886at2759"/>
<evidence type="ECO:0000256" key="3">
    <source>
        <dbReference type="ARBA" id="ARBA00010617"/>
    </source>
</evidence>
<proteinExistence type="inferred from homology"/>
<keyword evidence="12" id="KW-1185">Reference proteome</keyword>
<evidence type="ECO:0000256" key="10">
    <source>
        <dbReference type="ARBA" id="ARBA00023136"/>
    </source>
</evidence>
<name>A0A8X6Q4N0_NEPPI</name>
<gene>
    <name evidence="11" type="primary">Cyp4c3</name>
    <name evidence="11" type="ORF">NPIL_401041</name>
</gene>
<evidence type="ECO:0000256" key="4">
    <source>
        <dbReference type="ARBA" id="ARBA00022617"/>
    </source>
</evidence>
<sequence length="169" mass="19400">MTIYKQSQPDVPPFCLILQAVFGYCRVVIKEKIFYLYLLFKPFVFFYKPETVEVVLSSKTLIDKSKEYDLLSQWLGKGLLTSSGAKWRSRRKLLTPAFHFSILEEFLPIFQEQSSVLVSKLQALAREPWLDIVPLITACTLDIICETAMGVSVNAQDGQNIEYVRAIHE</sequence>
<protein>
    <submittedName>
        <fullName evidence="11">Cytochrome P450 4c3</fullName>
    </submittedName>
</protein>
<comment type="caution">
    <text evidence="11">The sequence shown here is derived from an EMBL/GenBank/DDBJ whole genome shotgun (WGS) entry which is preliminary data.</text>
</comment>
<accession>A0A8X6Q4N0</accession>
<evidence type="ECO:0000256" key="9">
    <source>
        <dbReference type="ARBA" id="ARBA00023033"/>
    </source>
</evidence>
<keyword evidence="5" id="KW-0479">Metal-binding</keyword>
<evidence type="ECO:0000256" key="7">
    <source>
        <dbReference type="ARBA" id="ARBA00023002"/>
    </source>
</evidence>
<dbReference type="InterPro" id="IPR050196">
    <property type="entry name" value="Cytochrome_P450_Monoox"/>
</dbReference>
<reference evidence="11" key="1">
    <citation type="submission" date="2020-08" db="EMBL/GenBank/DDBJ databases">
        <title>Multicomponent nature underlies the extraordinary mechanical properties of spider dragline silk.</title>
        <authorList>
            <person name="Kono N."/>
            <person name="Nakamura H."/>
            <person name="Mori M."/>
            <person name="Yoshida Y."/>
            <person name="Ohtoshi R."/>
            <person name="Malay A.D."/>
            <person name="Moran D.A.P."/>
            <person name="Tomita M."/>
            <person name="Numata K."/>
            <person name="Arakawa K."/>
        </authorList>
    </citation>
    <scope>NUCLEOTIDE SEQUENCE</scope>
</reference>
<keyword evidence="4" id="KW-0349">Heme</keyword>
<dbReference type="PANTHER" id="PTHR24291">
    <property type="entry name" value="CYTOCHROME P450 FAMILY 4"/>
    <property type="match status" value="1"/>
</dbReference>
<evidence type="ECO:0000313" key="11">
    <source>
        <dbReference type="EMBL" id="GFT96043.1"/>
    </source>
</evidence>
<comment type="similarity">
    <text evidence="3">Belongs to the cytochrome P450 family.</text>
</comment>
<dbReference type="EMBL" id="BMAW01026193">
    <property type="protein sequence ID" value="GFT96043.1"/>
    <property type="molecule type" value="Genomic_DNA"/>
</dbReference>
<dbReference type="GO" id="GO:0004497">
    <property type="term" value="F:monooxygenase activity"/>
    <property type="evidence" value="ECO:0007669"/>
    <property type="project" value="UniProtKB-KW"/>
</dbReference>
<dbReference type="PANTHER" id="PTHR24291:SF189">
    <property type="entry name" value="CYTOCHROME P450 4C3-RELATED"/>
    <property type="match status" value="1"/>
</dbReference>
<dbReference type="InterPro" id="IPR001128">
    <property type="entry name" value="Cyt_P450"/>
</dbReference>
<keyword evidence="8" id="KW-0408">Iron</keyword>
<dbReference type="InterPro" id="IPR036396">
    <property type="entry name" value="Cyt_P450_sf"/>
</dbReference>
<dbReference type="Pfam" id="PF00067">
    <property type="entry name" value="p450"/>
    <property type="match status" value="1"/>
</dbReference>
<dbReference type="GO" id="GO:0016705">
    <property type="term" value="F:oxidoreductase activity, acting on paired donors, with incorporation or reduction of molecular oxygen"/>
    <property type="evidence" value="ECO:0007669"/>
    <property type="project" value="InterPro"/>
</dbReference>
<dbReference type="GO" id="GO:0005789">
    <property type="term" value="C:endoplasmic reticulum membrane"/>
    <property type="evidence" value="ECO:0007669"/>
    <property type="project" value="UniProtKB-SubCell"/>
</dbReference>
<dbReference type="GO" id="GO:0005506">
    <property type="term" value="F:iron ion binding"/>
    <property type="evidence" value="ECO:0007669"/>
    <property type="project" value="InterPro"/>
</dbReference>
<comment type="subcellular location">
    <subcellularLocation>
        <location evidence="2">Endoplasmic reticulum membrane</location>
    </subcellularLocation>
</comment>
<evidence type="ECO:0000256" key="2">
    <source>
        <dbReference type="ARBA" id="ARBA00004586"/>
    </source>
</evidence>
<evidence type="ECO:0000256" key="1">
    <source>
        <dbReference type="ARBA" id="ARBA00001971"/>
    </source>
</evidence>
<evidence type="ECO:0000256" key="5">
    <source>
        <dbReference type="ARBA" id="ARBA00022723"/>
    </source>
</evidence>
<dbReference type="AlphaFoldDB" id="A0A8X6Q4N0"/>
<keyword evidence="10" id="KW-0472">Membrane</keyword>
<comment type="cofactor">
    <cofactor evidence="1">
        <name>heme</name>
        <dbReference type="ChEBI" id="CHEBI:30413"/>
    </cofactor>
</comment>
<dbReference type="PRINTS" id="PR00464">
    <property type="entry name" value="EP450II"/>
</dbReference>
<evidence type="ECO:0000256" key="8">
    <source>
        <dbReference type="ARBA" id="ARBA00023004"/>
    </source>
</evidence>